<gene>
    <name evidence="1" type="ORF">Ctob_005542</name>
</gene>
<evidence type="ECO:0000313" key="2">
    <source>
        <dbReference type="Proteomes" id="UP000037460"/>
    </source>
</evidence>
<name>A0A0M0K0K5_9EUKA</name>
<proteinExistence type="predicted"/>
<dbReference type="AlphaFoldDB" id="A0A0M0K0K5"/>
<reference evidence="2" key="1">
    <citation type="journal article" date="2015" name="PLoS Genet.">
        <title>Genome Sequence and Transcriptome Analyses of Chrysochromulina tobin: Metabolic Tools for Enhanced Algal Fitness in the Prominent Order Prymnesiales (Haptophyceae).</title>
        <authorList>
            <person name="Hovde B.T."/>
            <person name="Deodato C.R."/>
            <person name="Hunsperger H.M."/>
            <person name="Ryken S.A."/>
            <person name="Yost W."/>
            <person name="Jha R.K."/>
            <person name="Patterson J."/>
            <person name="Monnat R.J. Jr."/>
            <person name="Barlow S.B."/>
            <person name="Starkenburg S.R."/>
            <person name="Cattolico R.A."/>
        </authorList>
    </citation>
    <scope>NUCLEOTIDE SEQUENCE</scope>
    <source>
        <strain evidence="2">CCMP291</strain>
    </source>
</reference>
<accession>A0A0M0K0K5</accession>
<dbReference type="Proteomes" id="UP000037460">
    <property type="component" value="Unassembled WGS sequence"/>
</dbReference>
<keyword evidence="2" id="KW-1185">Reference proteome</keyword>
<evidence type="ECO:0000313" key="1">
    <source>
        <dbReference type="EMBL" id="KOO32112.1"/>
    </source>
</evidence>
<organism evidence="1 2">
    <name type="scientific">Chrysochromulina tobinii</name>
    <dbReference type="NCBI Taxonomy" id="1460289"/>
    <lineage>
        <taxon>Eukaryota</taxon>
        <taxon>Haptista</taxon>
        <taxon>Haptophyta</taxon>
        <taxon>Prymnesiophyceae</taxon>
        <taxon>Prymnesiales</taxon>
        <taxon>Chrysochromulinaceae</taxon>
        <taxon>Chrysochromulina</taxon>
    </lineage>
</organism>
<sequence length="229" mass="24426">MPLWAPVLMASNKTNITFGGVGSPTVDSCKASYNADDIFGSNLSMVLSTGNGAFDTFALVQPWYNRGNEMDSVTEMDSKDDFSSQSLPAFYSFPAFYSKYDLKTKTLQAFYSMAVVGGGAPGHVGGLLLREGTPDEIALEEPFDAGSIGDADIKYSFPYNQTNSKEDPGSGEKGGVPLRRVRHMFASPAALTPTLTATFAYTATTRWGAIPTTSMVATDGTPVHRAALL</sequence>
<protein>
    <submittedName>
        <fullName evidence="1">Uncharacterized protein</fullName>
    </submittedName>
</protein>
<comment type="caution">
    <text evidence="1">The sequence shown here is derived from an EMBL/GenBank/DDBJ whole genome shotgun (WGS) entry which is preliminary data.</text>
</comment>
<dbReference type="EMBL" id="JWZX01001847">
    <property type="protein sequence ID" value="KOO32112.1"/>
    <property type="molecule type" value="Genomic_DNA"/>
</dbReference>